<dbReference type="EnsemblMetazoa" id="SCAU004158-RA">
    <property type="protein sequence ID" value="SCAU004158-PA"/>
    <property type="gene ID" value="SCAU004158"/>
</dbReference>
<feature type="domain" description="DUF4794" evidence="3">
    <location>
        <begin position="50"/>
        <end position="124"/>
    </location>
</feature>
<dbReference type="Pfam" id="PF16042">
    <property type="entry name" value="DUF4794"/>
    <property type="match status" value="1"/>
</dbReference>
<keyword evidence="2" id="KW-0732">Signal</keyword>
<evidence type="ECO:0000259" key="3">
    <source>
        <dbReference type="Pfam" id="PF16042"/>
    </source>
</evidence>
<gene>
    <name evidence="4" type="primary">106090000</name>
</gene>
<accession>A0A1I8P223</accession>
<feature type="region of interest" description="Disordered" evidence="1">
    <location>
        <begin position="179"/>
        <end position="254"/>
    </location>
</feature>
<dbReference type="InterPro" id="IPR032011">
    <property type="entry name" value="DUF4794"/>
</dbReference>
<organism evidence="4 5">
    <name type="scientific">Stomoxys calcitrans</name>
    <name type="common">Stable fly</name>
    <name type="synonym">Conops calcitrans</name>
    <dbReference type="NCBI Taxonomy" id="35570"/>
    <lineage>
        <taxon>Eukaryota</taxon>
        <taxon>Metazoa</taxon>
        <taxon>Ecdysozoa</taxon>
        <taxon>Arthropoda</taxon>
        <taxon>Hexapoda</taxon>
        <taxon>Insecta</taxon>
        <taxon>Pterygota</taxon>
        <taxon>Neoptera</taxon>
        <taxon>Endopterygota</taxon>
        <taxon>Diptera</taxon>
        <taxon>Brachycera</taxon>
        <taxon>Muscomorpha</taxon>
        <taxon>Muscoidea</taxon>
        <taxon>Muscidae</taxon>
        <taxon>Stomoxys</taxon>
    </lineage>
</organism>
<reference evidence="4" key="1">
    <citation type="submission" date="2020-05" db="UniProtKB">
        <authorList>
            <consortium name="EnsemblMetazoa"/>
        </authorList>
    </citation>
    <scope>IDENTIFICATION</scope>
    <source>
        <strain evidence="4">USDA</strain>
    </source>
</reference>
<protein>
    <recommendedName>
        <fullName evidence="3">DUF4794 domain-containing protein</fullName>
    </recommendedName>
</protein>
<dbReference type="VEuPathDB" id="VectorBase:SCAU004158"/>
<keyword evidence="5" id="KW-1185">Reference proteome</keyword>
<dbReference type="AlphaFoldDB" id="A0A1I8P223"/>
<proteinExistence type="predicted"/>
<feature type="signal peptide" evidence="2">
    <location>
        <begin position="1"/>
        <end position="22"/>
    </location>
</feature>
<name>A0A1I8P223_STOCA</name>
<evidence type="ECO:0000313" key="5">
    <source>
        <dbReference type="Proteomes" id="UP000095300"/>
    </source>
</evidence>
<evidence type="ECO:0000256" key="1">
    <source>
        <dbReference type="SAM" id="MobiDB-lite"/>
    </source>
</evidence>
<evidence type="ECO:0000313" key="4">
    <source>
        <dbReference type="EnsemblMetazoa" id="SCAU004158-PA"/>
    </source>
</evidence>
<dbReference type="Proteomes" id="UP000095300">
    <property type="component" value="Unassembled WGS sequence"/>
</dbReference>
<feature type="compositionally biased region" description="Acidic residues" evidence="1">
    <location>
        <begin position="213"/>
        <end position="237"/>
    </location>
</feature>
<feature type="chain" id="PRO_5009325884" description="DUF4794 domain-containing protein" evidence="2">
    <location>
        <begin position="23"/>
        <end position="321"/>
    </location>
</feature>
<sequence>MAIFGGLKISFIVALTIAGSLATPLKRSNGKKSARQIEFTTPSSVLESRTGYPEAGFRPKIPFDLPQPKAVTEAVTEVLETLATTTSSTSTLEDFDEVVPTTTTIITGGTEVVDYTPADTYGAPAPSAKNSGGEFNADVVPAPAEDFQPPSQEDSQDFSASFIVMDNVDSEFIADIPAAEQTSETKTEAEELEIPSDTYGAPESENKLKTDVETIEQQEEGEEEQVTVDTEIEEGSAESELAGENKRRVQEPSEIYGAPDSDIVNEIAAELAEVEKQIQILSRLTKLRSGRIAMLPSKNERLVSAKPPKKTQRLNGRLMKL</sequence>
<evidence type="ECO:0000256" key="2">
    <source>
        <dbReference type="SAM" id="SignalP"/>
    </source>
</evidence>